<reference evidence="2" key="1">
    <citation type="journal article" date="2021" name="Open Biol.">
        <title>Shared evolutionary footprints suggest mitochondrial oxidative damage underlies multiple complex I losses in fungi.</title>
        <authorList>
            <person name="Schikora-Tamarit M.A."/>
            <person name="Marcet-Houben M."/>
            <person name="Nosek J."/>
            <person name="Gabaldon T."/>
        </authorList>
    </citation>
    <scope>NUCLEOTIDE SEQUENCE</scope>
    <source>
        <strain evidence="2">CBS2887</strain>
    </source>
</reference>
<feature type="region of interest" description="Disordered" evidence="1">
    <location>
        <begin position="1"/>
        <end position="28"/>
    </location>
</feature>
<feature type="compositionally biased region" description="Polar residues" evidence="1">
    <location>
        <begin position="15"/>
        <end position="27"/>
    </location>
</feature>
<reference evidence="2" key="2">
    <citation type="submission" date="2021-01" db="EMBL/GenBank/DDBJ databases">
        <authorList>
            <person name="Schikora-Tamarit M.A."/>
        </authorList>
    </citation>
    <scope>NUCLEOTIDE SEQUENCE</scope>
    <source>
        <strain evidence="2">CBS2887</strain>
    </source>
</reference>
<sequence>MTTQPCQHSKAENHLLQTENPNSTGESLNCAGITFTPTTTSHASPRRSSLFEDEIPTNISLSYSDFRRRSISTGTTKNAVVMPTTISSDRENCKSEVESRSSETKKIRNVLKLWKSKIVRKYFKTRVSPLQKKSKTASNDKGYASDPRELTLTEKYMGNYDLLMRDLDTIAYANSTSGTTSDNRNSVSSLPELSKIDTVASFLSVTSVSDKARKFFSKILKRKSHQGDNETDDDNDGVNSFTFRSADQLQRCLDMDVKNIENPYDIAKRLSSGSNSEEECDEEMTQSTTNTSVALGPSTTDISETSEVEFSNDKSKILQISISPLSIKKSVSSSDLATTQKPQRCSLNTGDLENILGEFSGITLNKNSGFSSSSNLKSDQLRTKTCPEVHSTTTLPVALKNTGHSIASRIAMLNANIAPSSTPMVKPCISVPKLSQPKQSVFKQQGINLDEFRRARGDKESDILADSMRSKSNIGVQSIMNPMSLFSLQGYRDSTFCSAKKKEGGLGNEIDITPTSKALEDLQMFLEESKPCVLKKSTKVSRVSERIERMEPMFETVAVFKTPASQTESLSLPPSEDDDNVCEFDGLDQADYEVKFQELRQEILANRRYHNSLIKQKNIEDYQRD</sequence>
<dbReference type="Proteomes" id="UP000774326">
    <property type="component" value="Unassembled WGS sequence"/>
</dbReference>
<evidence type="ECO:0000313" key="3">
    <source>
        <dbReference type="Proteomes" id="UP000774326"/>
    </source>
</evidence>
<feature type="region of interest" description="Disordered" evidence="1">
    <location>
        <begin position="270"/>
        <end position="307"/>
    </location>
</feature>
<dbReference type="AlphaFoldDB" id="A0A9P8TNG3"/>
<organism evidence="2 3">
    <name type="scientific">Wickerhamomyces pijperi</name>
    <name type="common">Yeast</name>
    <name type="synonym">Pichia pijperi</name>
    <dbReference type="NCBI Taxonomy" id="599730"/>
    <lineage>
        <taxon>Eukaryota</taxon>
        <taxon>Fungi</taxon>
        <taxon>Dikarya</taxon>
        <taxon>Ascomycota</taxon>
        <taxon>Saccharomycotina</taxon>
        <taxon>Saccharomycetes</taxon>
        <taxon>Phaffomycetales</taxon>
        <taxon>Wickerhamomycetaceae</taxon>
        <taxon>Wickerhamomyces</taxon>
    </lineage>
</organism>
<evidence type="ECO:0000313" key="2">
    <source>
        <dbReference type="EMBL" id="KAH3686073.1"/>
    </source>
</evidence>
<accession>A0A9P8TNG3</accession>
<dbReference type="EMBL" id="JAEUBG010001661">
    <property type="protein sequence ID" value="KAH3686073.1"/>
    <property type="molecule type" value="Genomic_DNA"/>
</dbReference>
<evidence type="ECO:0000256" key="1">
    <source>
        <dbReference type="SAM" id="MobiDB-lite"/>
    </source>
</evidence>
<proteinExistence type="predicted"/>
<gene>
    <name evidence="2" type="ORF">WICPIJ_002953</name>
</gene>
<name>A0A9P8TNG3_WICPI</name>
<keyword evidence="3" id="KW-1185">Reference proteome</keyword>
<protein>
    <submittedName>
        <fullName evidence="2">Uncharacterized protein</fullName>
    </submittedName>
</protein>
<comment type="caution">
    <text evidence="2">The sequence shown here is derived from an EMBL/GenBank/DDBJ whole genome shotgun (WGS) entry which is preliminary data.</text>
</comment>
<feature type="compositionally biased region" description="Polar residues" evidence="1">
    <location>
        <begin position="285"/>
        <end position="307"/>
    </location>
</feature>